<sequence length="2137" mass="237792">MVHFLDVSLLYYLIEEFMGWLPARCLHQTHRRARTPGTNLQQELQRLHGDQGPSMHALGYSTLARRLWCEVVLRLRRCQTPLIPHPLASAERRVIVRYQDQEEWPTENIRSLDRSRLLEAFPQAGFVPALELLHAHGNHFARSAILGIQRAGPQHCIFTNVVTVSAMLMGFEVLLRMRWQTVVEHASLSAGNSTVLPLERKFRASKRKMASGDARGLFDSLSAAPKSPGGTTTRGAAAERRDKLYPFDAAAVQCLNPYGQSQFTAETTSRVWDMINKGSKRVRFHSELAATESYRVGVGLSRTAETLKEGIASLQDDTMKRVLNQELLDKALEEANTLLPHLVESAVAPPSEETVKAAADALRDWLQKDGSPLRGLLSVLAAGGSIWSAHVAEKVARPLPSSRALEQVEARTPKVSSVAEEQHLSERPDQHRYMPAKEADGRGNCVDTGPGQACVFGKEGTPAQPKPGNERCSWCSPELLQAVSSDPKRRGRLIFVDRNFSQDVATQAMGRLPAVAKPIFEAARKTENPSSTRGGGPRKRPASAETEEKQANAKAKAAPALKRPAAPPLKRPAAPLKRPASRPPSPPAEEPPAAAPAVARQIDLAATPDLADAEAALRALAKAIAPQLQPHWIAGAVEAWARSMRTDGHWGDDISCRTLCDFIRRPVIIWRSVEPDQDPHCFVPLEHTAIGVATPVYLRLEEHVAGSEHYTALLWTPAPPAAEAGPPPKKRTPAEARGLHGLDAIGDWGKLGLTRAEYQALLDLDLSNLTSLQARAAFQETVPDLRLTFVDAQFFRDLKKTKRREDAKEKFHKQLAVIEKVKAGVEGDQEVVKAVPGVGTAFVRAVRKQFETIAESCWRAEFSKMFTVFGLHSSGRAWHQEPPPNESWAAKAQEWMRVPSWVFCPECGRRELKTEVAWQWRRNPESCVQRPCPHGCDLPPQELQQELEEPLESKSLKAYVTPQLEHWQAWVQHIAPEAAPETLLHQVVPAEDLLALGLVNLHLDFATRRGGKASVTSRQKQTVIRASWKPSLPTEALRSEAGRRAYEWLCSNNKTYEFFVEKHKAVLRSQAAGEAHLWIPTAELLLGLPGLEVAARPWLYPYTGCGDTDIAQDYASDFSLQAFLYDVSMARTISSVVNIAESKKMAPETLASEMAAFEMYWHREGQKLEDICRQMNGRLPELFFTLAPAEWAYPLHQGALPPAKDEELSQHQILLTLHIYNTMQALLRKLVVEEGDALAQCGIEEILHWCMRFEFQKRGTIHVHVICWIETVPSIHPEQLTGKTGGHKSTLVALLESIFQCSVDVQGGKCSNNLLKYVTGYVTKASDALQFRSKDRNTSSNAEDATRWRQIYRLLCKRSPLEQEMAMDMFGNSMVRASFTGALVHAPIPGSTAINNDRHLYNAYQQWLVNPRVEGDASHDPAPAKTNFIEWCRFFDVKKFVPDSQQPQDIHGRQKFTYTLRRRNVVGRGAGKVCAVAMSFPFELLDIYIGSWAATFLRNQPEEGIWPRPATEVPENMVHLAALLLPRNGENIVGRKAWEAKTEDLILAVEKGLHVRGLGRDRVWTFAHRARACAMMLWDVLQGQARAADWSANPLFRAPARRWSPEQQQVLTAIEQGTNITDANVAAASQRVLQVTGGPGTGKTEVVIAAALAASDRGLRVLVCAPVGLLVSMYRLRLPPSNLITIETIHAAFKVSRDRDAQYDPPGRLRHYDLIIMDEVSQIDGEVWRCLQVALSELRPCPYVVFVGDFQQLQPVHGEHLLHQALQHEQARGQLQRIELQQHEAARSTDPDMLAFLAWARVHQPSRNCLENFFHGRRLSRDKDDAVRQAIGIERATGKQFTFLTVTNRGAQALNLARLRAEFPGAADRIENMHECVVGDPTADAGLLVLQEGMRVRLTRNLDKDRGFVNGNVGVIEKMLTKVPVVYAYATTMRRAQGSTLELVGLFFDRRRADRGYAYVGASRAKFKNDVYLQGRIRRSDWLPVGGDPRGNEQSSPGPLSWSDSDDDASGSSSHSDEQSDESKEPSDDEPDDPTAWNKFRPRAWEEPCSDEETEGSEYGIQFEPRDEDASIANPDAFLLIFNGRWGPDVKELSPVQDGGRDRGISAASAQGPPQQDQRPGEPSSIAFSSENGQKEA</sequence>
<dbReference type="EMBL" id="CAMXCT010002291">
    <property type="protein sequence ID" value="CAI3997113.1"/>
    <property type="molecule type" value="Genomic_DNA"/>
</dbReference>
<evidence type="ECO:0000313" key="4">
    <source>
        <dbReference type="EMBL" id="CAL4784425.1"/>
    </source>
</evidence>
<feature type="compositionally biased region" description="Polar residues" evidence="1">
    <location>
        <begin position="2126"/>
        <end position="2137"/>
    </location>
</feature>
<feature type="compositionally biased region" description="Basic and acidic residues" evidence="1">
    <location>
        <begin position="2015"/>
        <end position="2026"/>
    </location>
</feature>
<dbReference type="CDD" id="cd22744">
    <property type="entry name" value="OTU"/>
    <property type="match status" value="1"/>
</dbReference>
<feature type="compositionally biased region" description="Pro residues" evidence="1">
    <location>
        <begin position="581"/>
        <end position="594"/>
    </location>
</feature>
<dbReference type="InterPro" id="IPR025476">
    <property type="entry name" value="Helitron_helicase-like"/>
</dbReference>
<feature type="region of interest" description="Disordered" evidence="1">
    <location>
        <begin position="521"/>
        <end position="597"/>
    </location>
</feature>
<feature type="non-terminal residue" evidence="3">
    <location>
        <position position="1"/>
    </location>
</feature>
<feature type="region of interest" description="Disordered" evidence="1">
    <location>
        <begin position="219"/>
        <end position="238"/>
    </location>
</feature>
<keyword evidence="4" id="KW-0347">Helicase</keyword>
<dbReference type="EMBL" id="CAMXCT020002291">
    <property type="protein sequence ID" value="CAL1150488.1"/>
    <property type="molecule type" value="Genomic_DNA"/>
</dbReference>
<name>A0A9P1G246_9DINO</name>
<dbReference type="GO" id="GO:0004386">
    <property type="term" value="F:helicase activity"/>
    <property type="evidence" value="ECO:0007669"/>
    <property type="project" value="UniProtKB-KW"/>
</dbReference>
<dbReference type="PANTHER" id="PTHR48125">
    <property type="entry name" value="LP07818P1"/>
    <property type="match status" value="1"/>
</dbReference>
<feature type="compositionally biased region" description="Low complexity" evidence="1">
    <location>
        <begin position="553"/>
        <end position="564"/>
    </location>
</feature>
<dbReference type="SUPFAM" id="SSF52540">
    <property type="entry name" value="P-loop containing nucleoside triphosphate hydrolases"/>
    <property type="match status" value="2"/>
</dbReference>
<organism evidence="3">
    <name type="scientific">Cladocopium goreaui</name>
    <dbReference type="NCBI Taxonomy" id="2562237"/>
    <lineage>
        <taxon>Eukaryota</taxon>
        <taxon>Sar</taxon>
        <taxon>Alveolata</taxon>
        <taxon>Dinophyceae</taxon>
        <taxon>Suessiales</taxon>
        <taxon>Symbiodiniaceae</taxon>
        <taxon>Cladocopium</taxon>
    </lineage>
</organism>
<dbReference type="OrthoDB" id="420187at2759"/>
<dbReference type="Gene3D" id="3.40.50.300">
    <property type="entry name" value="P-loop containing nucleotide triphosphate hydrolases"/>
    <property type="match status" value="1"/>
</dbReference>
<evidence type="ECO:0000313" key="3">
    <source>
        <dbReference type="EMBL" id="CAI3997113.1"/>
    </source>
</evidence>
<evidence type="ECO:0000256" key="1">
    <source>
        <dbReference type="SAM" id="MobiDB-lite"/>
    </source>
</evidence>
<evidence type="ECO:0000313" key="5">
    <source>
        <dbReference type="Proteomes" id="UP001152797"/>
    </source>
</evidence>
<reference evidence="4 5" key="2">
    <citation type="submission" date="2024-05" db="EMBL/GenBank/DDBJ databases">
        <authorList>
            <person name="Chen Y."/>
            <person name="Shah S."/>
            <person name="Dougan E. K."/>
            <person name="Thang M."/>
            <person name="Chan C."/>
        </authorList>
    </citation>
    <scope>NUCLEOTIDE SEQUENCE [LARGE SCALE GENOMIC DNA]</scope>
</reference>
<dbReference type="Pfam" id="PF14214">
    <property type="entry name" value="Helitron_like_N"/>
    <property type="match status" value="1"/>
</dbReference>
<keyword evidence="5" id="KW-1185">Reference proteome</keyword>
<proteinExistence type="predicted"/>
<feature type="domain" description="Helitron helicase-like" evidence="2">
    <location>
        <begin position="1153"/>
        <end position="1266"/>
    </location>
</feature>
<dbReference type="Pfam" id="PF13245">
    <property type="entry name" value="AAA_19"/>
    <property type="match status" value="1"/>
</dbReference>
<keyword evidence="4" id="KW-0067">ATP-binding</keyword>
<dbReference type="InterPro" id="IPR027417">
    <property type="entry name" value="P-loop_NTPase"/>
</dbReference>
<evidence type="ECO:0000259" key="2">
    <source>
        <dbReference type="Pfam" id="PF14214"/>
    </source>
</evidence>
<feature type="compositionally biased region" description="Polar residues" evidence="1">
    <location>
        <begin position="2108"/>
        <end position="2118"/>
    </location>
</feature>
<reference evidence="3" key="1">
    <citation type="submission" date="2022-10" db="EMBL/GenBank/DDBJ databases">
        <authorList>
            <person name="Chen Y."/>
            <person name="Dougan E. K."/>
            <person name="Chan C."/>
            <person name="Rhodes N."/>
            <person name="Thang M."/>
        </authorList>
    </citation>
    <scope>NUCLEOTIDE SEQUENCE</scope>
</reference>
<feature type="region of interest" description="Disordered" evidence="1">
    <location>
        <begin position="2084"/>
        <end position="2137"/>
    </location>
</feature>
<protein>
    <submittedName>
        <fullName evidence="4">ATP-dependent DNA helicase PIF1 (DNA repair an d recombination helicase PIF1)</fullName>
    </submittedName>
</protein>
<keyword evidence="4" id="KW-0378">Hydrolase</keyword>
<dbReference type="EMBL" id="CAMXCT030002291">
    <property type="protein sequence ID" value="CAL4784425.1"/>
    <property type="molecule type" value="Genomic_DNA"/>
</dbReference>
<keyword evidence="4" id="KW-0547">Nucleotide-binding</keyword>
<gene>
    <name evidence="3" type="ORF">C1SCF055_LOCUS23528</name>
</gene>
<dbReference type="Proteomes" id="UP001152797">
    <property type="component" value="Unassembled WGS sequence"/>
</dbReference>
<feature type="region of interest" description="Disordered" evidence="1">
    <location>
        <begin position="1982"/>
        <end position="2072"/>
    </location>
</feature>
<accession>A0A9P1G246</accession>
<comment type="caution">
    <text evidence="3">The sequence shown here is derived from an EMBL/GenBank/DDBJ whole genome shotgun (WGS) entry which is preliminary data.</text>
</comment>
<dbReference type="PANTHER" id="PTHR48125:SF12">
    <property type="entry name" value="AT HOOK TRANSCRIPTION FACTOR FAMILY-RELATED"/>
    <property type="match status" value="1"/>
</dbReference>